<name>C5B3J1_METEA</name>
<keyword evidence="1" id="KW-0614">Plasmid</keyword>
<dbReference type="KEGG" id="mea:Mex_2p0093"/>
<keyword evidence="2" id="KW-1185">Reference proteome</keyword>
<geneLocation type="plasmid" evidence="1 2">
    <name>megaplasmid</name>
</geneLocation>
<proteinExistence type="predicted"/>
<evidence type="ECO:0000313" key="1">
    <source>
        <dbReference type="EMBL" id="ACS43023.1"/>
    </source>
</evidence>
<organism evidence="1 2">
    <name type="scientific">Methylorubrum extorquens (strain ATCC 14718 / DSM 1338 / JCM 2805 / NCIMB 9133 / AM1)</name>
    <name type="common">Methylobacterium extorquens</name>
    <dbReference type="NCBI Taxonomy" id="272630"/>
    <lineage>
        <taxon>Bacteria</taxon>
        <taxon>Pseudomonadati</taxon>
        <taxon>Pseudomonadota</taxon>
        <taxon>Alphaproteobacteria</taxon>
        <taxon>Hyphomicrobiales</taxon>
        <taxon>Methylobacteriaceae</taxon>
        <taxon>Methylorubrum</taxon>
    </lineage>
</organism>
<sequence>MLTLWLPLVVPAPILYGASNGT</sequence>
<dbReference type="EMBL" id="CP001511">
    <property type="protein sequence ID" value="ACS43023.1"/>
    <property type="molecule type" value="Genomic_DNA"/>
</dbReference>
<accession>C5B3J1</accession>
<gene>
    <name evidence="1" type="ordered locus">MexAM1_META2p0093</name>
</gene>
<reference evidence="1 2" key="1">
    <citation type="journal article" date="2009" name="PLoS ONE">
        <title>Methylobacterium genome sequences: a reference blueprint to investigate microbial metabolism of C1 compounds from natural and industrial sources.</title>
        <authorList>
            <person name="Vuilleumier S."/>
            <person name="Chistoserdova L."/>
            <person name="Lee M.-C."/>
            <person name="Bringel F."/>
            <person name="Lajus A."/>
            <person name="Zhou Y."/>
            <person name="Gourion B."/>
            <person name="Barbe V."/>
            <person name="Chang J."/>
            <person name="Cruveiller S."/>
            <person name="Dossat C."/>
            <person name="Gillett W."/>
            <person name="Gruffaz C."/>
            <person name="Haugen E."/>
            <person name="Hourcade E."/>
            <person name="Levy R."/>
            <person name="Mangenot S."/>
            <person name="Muller E."/>
            <person name="Nadalig T."/>
            <person name="Pagni M."/>
            <person name="Penny C."/>
            <person name="Peyraud R."/>
            <person name="Robinson D.G."/>
            <person name="Roche D."/>
            <person name="Rouy Z."/>
            <person name="Saenampechek C."/>
            <person name="Salvignol G."/>
            <person name="Vallenet D."/>
            <person name="Wu Z."/>
            <person name="Marx C.J."/>
            <person name="Vorholt J.A."/>
            <person name="Olson M.V."/>
            <person name="Kaul R."/>
            <person name="Weissenbach J."/>
            <person name="Medigue C."/>
            <person name="Lidstrom M.E."/>
        </authorList>
    </citation>
    <scope>NUCLEOTIDE SEQUENCE [LARGE SCALE GENOMIC DNA]</scope>
    <source>
        <strain evidence="2">ATCC 14718 / DSM 1338 / JCM 2805 / NCIMB 9133 / AM1</strain>
    </source>
</reference>
<dbReference type="HOGENOM" id="CLU_3424824_0_0_5"/>
<dbReference type="Proteomes" id="UP000009081">
    <property type="component" value="Plasmid megaplasmid"/>
</dbReference>
<dbReference type="AlphaFoldDB" id="C5B3J1"/>
<evidence type="ECO:0000313" key="2">
    <source>
        <dbReference type="Proteomes" id="UP000009081"/>
    </source>
</evidence>
<protein>
    <submittedName>
        <fullName evidence="1">Uncharacterized protein</fullName>
    </submittedName>
</protein>